<keyword evidence="2" id="KW-0472">Membrane</keyword>
<feature type="transmembrane region" description="Helical" evidence="2">
    <location>
        <begin position="170"/>
        <end position="188"/>
    </location>
</feature>
<dbReference type="Gene3D" id="2.30.30.40">
    <property type="entry name" value="SH3 Domains"/>
    <property type="match status" value="1"/>
</dbReference>
<feature type="domain" description="SH3b" evidence="3">
    <location>
        <begin position="197"/>
        <end position="260"/>
    </location>
</feature>
<proteinExistence type="predicted"/>
<keyword evidence="2" id="KW-0812">Transmembrane</keyword>
<feature type="transmembrane region" description="Helical" evidence="2">
    <location>
        <begin position="138"/>
        <end position="158"/>
    </location>
</feature>
<name>D1PYK1_9BACT</name>
<dbReference type="Gene3D" id="1.25.40.10">
    <property type="entry name" value="Tetratricopeptide repeat domain"/>
    <property type="match status" value="1"/>
</dbReference>
<dbReference type="OrthoDB" id="9776208at2"/>
<keyword evidence="2" id="KW-1133">Transmembrane helix</keyword>
<keyword evidence="5" id="KW-1185">Reference proteome</keyword>
<dbReference type="InterPro" id="IPR003646">
    <property type="entry name" value="SH3-like_bac-type"/>
</dbReference>
<dbReference type="PROSITE" id="PS50005">
    <property type="entry name" value="TPR"/>
    <property type="match status" value="1"/>
</dbReference>
<evidence type="ECO:0000256" key="2">
    <source>
        <dbReference type="SAM" id="Phobius"/>
    </source>
</evidence>
<dbReference type="Proteomes" id="UP000003160">
    <property type="component" value="Unassembled WGS sequence"/>
</dbReference>
<dbReference type="PROSITE" id="PS51781">
    <property type="entry name" value="SH3B"/>
    <property type="match status" value="1"/>
</dbReference>
<protein>
    <submittedName>
        <fullName evidence="4">Tetratricopeptide repeat protein</fullName>
    </submittedName>
</protein>
<feature type="repeat" description="TPR" evidence="1">
    <location>
        <begin position="64"/>
        <end position="97"/>
    </location>
</feature>
<feature type="transmembrane region" description="Helical" evidence="2">
    <location>
        <begin position="12"/>
        <end position="34"/>
    </location>
</feature>
<dbReference type="InterPro" id="IPR019734">
    <property type="entry name" value="TPR_rpt"/>
</dbReference>
<dbReference type="Pfam" id="PF13414">
    <property type="entry name" value="TPR_11"/>
    <property type="match status" value="1"/>
</dbReference>
<keyword evidence="1" id="KW-0802">TPR repeat</keyword>
<sequence length="260" mass="29425">MIGYHFNINRDSATSILLLIFMLLCTPGSSMAVTKRDADMAYRRGDYQHAIASYQNLLKQRKSADIYYNLGNAYYRSDSITMAILAYERASLLSPGDKDIRYNLQFARSKTIDKLTSDSEVVFTTWYRSLVNFTTADIWALISIVSIILAFIHLLVYFFVPQLVWRKVGFFGGVLFILVFALSTLFAWSQHKALAEGKGAIIMAPSVNVKSTPVQNSEDSFILHEGTRVDVTDSSMKTWRGIRLPDGREGWMPASQLEMI</sequence>
<dbReference type="SMART" id="SM00028">
    <property type="entry name" value="TPR"/>
    <property type="match status" value="1"/>
</dbReference>
<dbReference type="SUPFAM" id="SSF48452">
    <property type="entry name" value="TPR-like"/>
    <property type="match status" value="1"/>
</dbReference>
<evidence type="ECO:0000256" key="1">
    <source>
        <dbReference type="PROSITE-ProRule" id="PRU00339"/>
    </source>
</evidence>
<comment type="caution">
    <text evidence="4">The sequence shown here is derived from an EMBL/GenBank/DDBJ whole genome shotgun (WGS) entry which is preliminary data.</text>
</comment>
<dbReference type="EMBL" id="ACKS01000078">
    <property type="protein sequence ID" value="EFA43546.1"/>
    <property type="molecule type" value="Genomic_DNA"/>
</dbReference>
<dbReference type="AlphaFoldDB" id="D1PYK1"/>
<reference evidence="4 5" key="1">
    <citation type="submission" date="2009-10" db="EMBL/GenBank/DDBJ databases">
        <authorList>
            <person name="Qin X."/>
            <person name="Bachman B."/>
            <person name="Battles P."/>
            <person name="Bell A."/>
            <person name="Bess C."/>
            <person name="Bickham C."/>
            <person name="Chaboub L."/>
            <person name="Chen D."/>
            <person name="Coyle M."/>
            <person name="Deiros D.R."/>
            <person name="Dinh H."/>
            <person name="Forbes L."/>
            <person name="Fowler G."/>
            <person name="Francisco L."/>
            <person name="Fu Q."/>
            <person name="Gubbala S."/>
            <person name="Hale W."/>
            <person name="Han Y."/>
            <person name="Hemphill L."/>
            <person name="Highlander S.K."/>
            <person name="Hirani K."/>
            <person name="Hogues M."/>
            <person name="Jackson L."/>
            <person name="Jakkamsetti A."/>
            <person name="Javaid M."/>
            <person name="Jiang H."/>
            <person name="Korchina V."/>
            <person name="Kovar C."/>
            <person name="Lara F."/>
            <person name="Lee S."/>
            <person name="Mata R."/>
            <person name="Mathew T."/>
            <person name="Moen C."/>
            <person name="Morales K."/>
            <person name="Munidasa M."/>
            <person name="Nazareth L."/>
            <person name="Ngo R."/>
            <person name="Nguyen L."/>
            <person name="Okwuonu G."/>
            <person name="Ongeri F."/>
            <person name="Patil S."/>
            <person name="Petrosino J."/>
            <person name="Pham C."/>
            <person name="Pham P."/>
            <person name="Pu L.-L."/>
            <person name="Puazo M."/>
            <person name="Raj R."/>
            <person name="Reid J."/>
            <person name="Rouhana J."/>
            <person name="Saada N."/>
            <person name="Shang Y."/>
            <person name="Simmons D."/>
            <person name="Thornton R."/>
            <person name="Warren J."/>
            <person name="Weissenberger G."/>
            <person name="Zhang J."/>
            <person name="Zhang L."/>
            <person name="Zhou C."/>
            <person name="Zhu D."/>
            <person name="Muzny D."/>
            <person name="Worley K."/>
            <person name="Gibbs R."/>
        </authorList>
    </citation>
    <scope>NUCLEOTIDE SEQUENCE [LARGE SCALE GENOMIC DNA]</scope>
    <source>
        <strain evidence="4 5">DSM 17361</strain>
    </source>
</reference>
<evidence type="ECO:0000313" key="4">
    <source>
        <dbReference type="EMBL" id="EFA43546.1"/>
    </source>
</evidence>
<dbReference type="eggNOG" id="COG0457">
    <property type="taxonomic scope" value="Bacteria"/>
</dbReference>
<evidence type="ECO:0000259" key="3">
    <source>
        <dbReference type="PROSITE" id="PS51781"/>
    </source>
</evidence>
<dbReference type="HOGENOM" id="CLU_080147_0_0_10"/>
<gene>
    <name evidence="4" type="ORF">HMPREF0645_2036</name>
</gene>
<evidence type="ECO:0000313" key="5">
    <source>
        <dbReference type="Proteomes" id="UP000003160"/>
    </source>
</evidence>
<organism evidence="4 5">
    <name type="scientific">Hallella bergensis DSM 17361</name>
    <dbReference type="NCBI Taxonomy" id="585502"/>
    <lineage>
        <taxon>Bacteria</taxon>
        <taxon>Pseudomonadati</taxon>
        <taxon>Bacteroidota</taxon>
        <taxon>Bacteroidia</taxon>
        <taxon>Bacteroidales</taxon>
        <taxon>Prevotellaceae</taxon>
        <taxon>Hallella</taxon>
    </lineage>
</organism>
<dbReference type="InterPro" id="IPR011990">
    <property type="entry name" value="TPR-like_helical_dom_sf"/>
</dbReference>
<accession>D1PYK1</accession>